<sequence length="112" mass="12280">MVDTLPALHGLYEAVAALLQTTLDVADVGARHSLRVFRLLQVYDLSGLFLFMFGSEMTWRLEAQVLGQMADDDALAFKKYVQAECTMIFVAAAIMAQISITALSLSNIGDIH</sequence>
<proteinExistence type="predicted"/>
<keyword evidence="1" id="KW-1133">Transmembrane helix</keyword>
<name>A0A6A5ZCD8_9PLEO</name>
<dbReference type="EMBL" id="ML977321">
    <property type="protein sequence ID" value="KAF2116048.1"/>
    <property type="molecule type" value="Genomic_DNA"/>
</dbReference>
<reference evidence="2" key="1">
    <citation type="journal article" date="2020" name="Stud. Mycol.">
        <title>101 Dothideomycetes genomes: a test case for predicting lifestyles and emergence of pathogens.</title>
        <authorList>
            <person name="Haridas S."/>
            <person name="Albert R."/>
            <person name="Binder M."/>
            <person name="Bloem J."/>
            <person name="Labutti K."/>
            <person name="Salamov A."/>
            <person name="Andreopoulos B."/>
            <person name="Baker S."/>
            <person name="Barry K."/>
            <person name="Bills G."/>
            <person name="Bluhm B."/>
            <person name="Cannon C."/>
            <person name="Castanera R."/>
            <person name="Culley D."/>
            <person name="Daum C."/>
            <person name="Ezra D."/>
            <person name="Gonzalez J."/>
            <person name="Henrissat B."/>
            <person name="Kuo A."/>
            <person name="Liang C."/>
            <person name="Lipzen A."/>
            <person name="Lutzoni F."/>
            <person name="Magnuson J."/>
            <person name="Mondo S."/>
            <person name="Nolan M."/>
            <person name="Ohm R."/>
            <person name="Pangilinan J."/>
            <person name="Park H.-J."/>
            <person name="Ramirez L."/>
            <person name="Alfaro M."/>
            <person name="Sun H."/>
            <person name="Tritt A."/>
            <person name="Yoshinaga Y."/>
            <person name="Zwiers L.-H."/>
            <person name="Turgeon B."/>
            <person name="Goodwin S."/>
            <person name="Spatafora J."/>
            <person name="Crous P."/>
            <person name="Grigoriev I."/>
        </authorList>
    </citation>
    <scope>NUCLEOTIDE SEQUENCE</scope>
    <source>
        <strain evidence="2">CBS 627.86</strain>
    </source>
</reference>
<dbReference type="AlphaFoldDB" id="A0A6A5ZCD8"/>
<keyword evidence="1" id="KW-0812">Transmembrane</keyword>
<evidence type="ECO:0000313" key="2">
    <source>
        <dbReference type="EMBL" id="KAF2116048.1"/>
    </source>
</evidence>
<protein>
    <submittedName>
        <fullName evidence="2">Uncharacterized protein</fullName>
    </submittedName>
</protein>
<feature type="transmembrane region" description="Helical" evidence="1">
    <location>
        <begin position="81"/>
        <end position="105"/>
    </location>
</feature>
<evidence type="ECO:0000256" key="1">
    <source>
        <dbReference type="SAM" id="Phobius"/>
    </source>
</evidence>
<keyword evidence="3" id="KW-1185">Reference proteome</keyword>
<keyword evidence="1" id="KW-0472">Membrane</keyword>
<accession>A0A6A5ZCD8</accession>
<evidence type="ECO:0000313" key="3">
    <source>
        <dbReference type="Proteomes" id="UP000799770"/>
    </source>
</evidence>
<gene>
    <name evidence="2" type="ORF">BDV96DRAFT_645399</name>
</gene>
<organism evidence="2 3">
    <name type="scientific">Lophiotrema nucula</name>
    <dbReference type="NCBI Taxonomy" id="690887"/>
    <lineage>
        <taxon>Eukaryota</taxon>
        <taxon>Fungi</taxon>
        <taxon>Dikarya</taxon>
        <taxon>Ascomycota</taxon>
        <taxon>Pezizomycotina</taxon>
        <taxon>Dothideomycetes</taxon>
        <taxon>Pleosporomycetidae</taxon>
        <taxon>Pleosporales</taxon>
        <taxon>Lophiotremataceae</taxon>
        <taxon>Lophiotrema</taxon>
    </lineage>
</organism>
<dbReference type="OrthoDB" id="4941332at2759"/>
<dbReference type="Proteomes" id="UP000799770">
    <property type="component" value="Unassembled WGS sequence"/>
</dbReference>